<keyword evidence="2 3" id="KW-0413">Isomerase</keyword>
<dbReference type="InterPro" id="IPR027363">
    <property type="entry name" value="M1Pi_N"/>
</dbReference>
<feature type="active site" description="Proton donor" evidence="3">
    <location>
        <position position="237"/>
    </location>
</feature>
<dbReference type="GO" id="GO:0046523">
    <property type="term" value="F:S-methyl-5-thioribose-1-phosphate isomerase activity"/>
    <property type="evidence" value="ECO:0007669"/>
    <property type="project" value="UniProtKB-UniRule"/>
</dbReference>
<dbReference type="InterPro" id="IPR000649">
    <property type="entry name" value="IF-2B-related"/>
</dbReference>
<evidence type="ECO:0000256" key="3">
    <source>
        <dbReference type="HAMAP-Rule" id="MF_03119"/>
    </source>
</evidence>
<reference evidence="4" key="1">
    <citation type="submission" date="2023-03" db="EMBL/GenBank/DDBJ databases">
        <authorList>
            <person name="Steffen K."/>
            <person name="Cardenas P."/>
        </authorList>
    </citation>
    <scope>NUCLEOTIDE SEQUENCE</scope>
</reference>
<dbReference type="InterPro" id="IPR005251">
    <property type="entry name" value="IF-M1Pi"/>
</dbReference>
<dbReference type="GO" id="GO:0019509">
    <property type="term" value="P:L-methionine salvage from methylthioadenosine"/>
    <property type="evidence" value="ECO:0007669"/>
    <property type="project" value="UniProtKB-UniRule"/>
</dbReference>
<comment type="similarity">
    <text evidence="3">Belongs to the eIF-2B alpha/beta/delta subunits family. MtnA subfamily.</text>
</comment>
<dbReference type="InterPro" id="IPR042529">
    <property type="entry name" value="IF_2B-like_C"/>
</dbReference>
<dbReference type="Pfam" id="PF01008">
    <property type="entry name" value="IF-2B"/>
    <property type="match status" value="1"/>
</dbReference>
<dbReference type="GO" id="GO:0005634">
    <property type="term" value="C:nucleus"/>
    <property type="evidence" value="ECO:0007669"/>
    <property type="project" value="UniProtKB-SubCell"/>
</dbReference>
<protein>
    <recommendedName>
        <fullName evidence="3">Methylthioribose-1-phosphate isomerase</fullName>
        <shortName evidence="3">M1Pi</shortName>
        <shortName evidence="3">MTR-1-P isomerase</shortName>
        <ecNumber evidence="3">5.3.1.23</ecNumber>
    </recommendedName>
    <alternativeName>
        <fullName evidence="3">S-methyl-5-thioribose-1-phosphate isomerase</fullName>
    </alternativeName>
    <alternativeName>
        <fullName evidence="3">Translation initiation factor eIF-2B subunit alpha/beta/delta-like protein</fullName>
    </alternativeName>
</protein>
<evidence type="ECO:0000256" key="2">
    <source>
        <dbReference type="ARBA" id="ARBA00023235"/>
    </source>
</evidence>
<dbReference type="InterPro" id="IPR037171">
    <property type="entry name" value="NagB/RpiA_transferase-like"/>
</dbReference>
<dbReference type="Gene3D" id="1.20.120.420">
    <property type="entry name" value="translation initiation factor eif-2b, domain 1"/>
    <property type="match status" value="1"/>
</dbReference>
<dbReference type="PANTHER" id="PTHR43475">
    <property type="entry name" value="METHYLTHIORIBOSE-1-PHOSPHATE ISOMERASE"/>
    <property type="match status" value="1"/>
</dbReference>
<comment type="subcellular location">
    <subcellularLocation>
        <location evidence="3">Cytoplasm</location>
    </subcellularLocation>
    <subcellularLocation>
        <location evidence="3">Nucleus</location>
    </subcellularLocation>
</comment>
<dbReference type="GO" id="GO:0005737">
    <property type="term" value="C:cytoplasm"/>
    <property type="evidence" value="ECO:0007669"/>
    <property type="project" value="UniProtKB-SubCell"/>
</dbReference>
<comment type="catalytic activity">
    <reaction evidence="3">
        <text>5-(methylsulfanyl)-alpha-D-ribose 1-phosphate = 5-(methylsulfanyl)-D-ribulose 1-phosphate</text>
        <dbReference type="Rhea" id="RHEA:19989"/>
        <dbReference type="ChEBI" id="CHEBI:58533"/>
        <dbReference type="ChEBI" id="CHEBI:58548"/>
        <dbReference type="EC" id="5.3.1.23"/>
    </reaction>
</comment>
<evidence type="ECO:0000313" key="5">
    <source>
        <dbReference type="Proteomes" id="UP001174909"/>
    </source>
</evidence>
<dbReference type="NCBIfam" id="TIGR00512">
    <property type="entry name" value="salvage_mtnA"/>
    <property type="match status" value="1"/>
</dbReference>
<dbReference type="Gene3D" id="3.40.50.10470">
    <property type="entry name" value="Translation initiation factor eif-2b, domain 2"/>
    <property type="match status" value="1"/>
</dbReference>
<name>A0AA35WER9_GEOBA</name>
<evidence type="ECO:0000256" key="1">
    <source>
        <dbReference type="ARBA" id="ARBA00022605"/>
    </source>
</evidence>
<keyword evidence="3" id="KW-0486">Methionine biosynthesis</keyword>
<organism evidence="4 5">
    <name type="scientific">Geodia barretti</name>
    <name type="common">Barrett's horny sponge</name>
    <dbReference type="NCBI Taxonomy" id="519541"/>
    <lineage>
        <taxon>Eukaryota</taxon>
        <taxon>Metazoa</taxon>
        <taxon>Porifera</taxon>
        <taxon>Demospongiae</taxon>
        <taxon>Heteroscleromorpha</taxon>
        <taxon>Tetractinellida</taxon>
        <taxon>Astrophorina</taxon>
        <taxon>Geodiidae</taxon>
        <taxon>Geodia</taxon>
    </lineage>
</organism>
<dbReference type="NCBIfam" id="TIGR00524">
    <property type="entry name" value="eIF-2B_rel"/>
    <property type="match status" value="1"/>
</dbReference>
<dbReference type="FunFam" id="1.20.120.420:FF:000003">
    <property type="entry name" value="Methylthioribose-1-phosphate isomerase"/>
    <property type="match status" value="1"/>
</dbReference>
<keyword evidence="3" id="KW-0539">Nucleus</keyword>
<keyword evidence="5" id="KW-1185">Reference proteome</keyword>
<dbReference type="EC" id="5.3.1.23" evidence="3"/>
<accession>A0AA35WER9</accession>
<gene>
    <name evidence="4" type="ORF">GBAR_LOCUS7630</name>
</gene>
<dbReference type="NCBIfam" id="NF004326">
    <property type="entry name" value="PRK05720.1"/>
    <property type="match status" value="1"/>
</dbReference>
<comment type="pathway">
    <text evidence="3">Amino-acid biosynthesis; L-methionine biosynthesis via salvage pathway; L-methionine from S-methyl-5-thio-alpha-D-ribose 1-phosphate: step 1/6.</text>
</comment>
<dbReference type="InterPro" id="IPR011559">
    <property type="entry name" value="Initiation_fac_2B_a/b/d"/>
</dbReference>
<dbReference type="HAMAP" id="MF_01678">
    <property type="entry name" value="Salvage_MtnA"/>
    <property type="match status" value="1"/>
</dbReference>
<dbReference type="FunFam" id="3.40.50.10470:FF:000006">
    <property type="entry name" value="Methylthioribose-1-phosphate isomerase"/>
    <property type="match status" value="1"/>
</dbReference>
<sequence>MNEIRPINWTGSRLELLDQTLLPHQHVTVRITDYRAAAAAITEMRVRGAPAIGVTAGYAMVLAAAELQSRERDHFIGALREAGAHIAAARPTAVNLGWAVRRMMRVAEAEPDPGSIRPRLEQEARRIQEEDEAINRRIGEHGRALMPADGQGVLTHCNTGALATSAFGTALGVIRAGWEAGGRFKVYNTETRPWLQGARLTSWEFQQLGIPATLIADSAAGVLMQRGEVSCVITGADRVAANGDTANKVGTYTLAVLAHENGIPFYIAAPTSTVDLAIAHGDDIAIEERPQHEVTGYGGTPIAPEGTPAYNPAFDVTPHRYIAGIVTETTVCRPPYTESLRQAVDAA</sequence>
<keyword evidence="3" id="KW-0963">Cytoplasm</keyword>
<dbReference type="EMBL" id="CASHTH010001131">
    <property type="protein sequence ID" value="CAI8011875.1"/>
    <property type="molecule type" value="Genomic_DNA"/>
</dbReference>
<feature type="site" description="Transition state stabilizer" evidence="3">
    <location>
        <position position="157"/>
    </location>
</feature>
<keyword evidence="1 3" id="KW-0028">Amino-acid biosynthesis</keyword>
<evidence type="ECO:0000313" key="4">
    <source>
        <dbReference type="EMBL" id="CAI8011875.1"/>
    </source>
</evidence>
<comment type="caution">
    <text evidence="4">The sequence shown here is derived from an EMBL/GenBank/DDBJ whole genome shotgun (WGS) entry which is preliminary data.</text>
</comment>
<comment type="function">
    <text evidence="3">Catalyzes the interconversion of methylthioribose-1-phosphate (MTR-1-P) into methylthioribulose-1-phosphate (MTRu-1-P).</text>
</comment>
<dbReference type="PANTHER" id="PTHR43475:SF1">
    <property type="entry name" value="METHYLTHIORIBOSE-1-PHOSPHATE ISOMERASE"/>
    <property type="match status" value="1"/>
</dbReference>
<dbReference type="SUPFAM" id="SSF100950">
    <property type="entry name" value="NagB/RpiA/CoA transferase-like"/>
    <property type="match status" value="1"/>
</dbReference>
<proteinExistence type="inferred from homology"/>
<dbReference type="AlphaFoldDB" id="A0AA35WER9"/>
<dbReference type="Proteomes" id="UP001174909">
    <property type="component" value="Unassembled WGS sequence"/>
</dbReference>